<dbReference type="Proteomes" id="UP000308014">
    <property type="component" value="Unassembled WGS sequence"/>
</dbReference>
<gene>
    <name evidence="3" type="ORF">D6C85_01411</name>
    <name evidence="2" type="ORF">D6D22_09928</name>
    <name evidence="1" type="ORF">D6D24_08954</name>
</gene>
<protein>
    <submittedName>
        <fullName evidence="2">Uncharacterized protein</fullName>
    </submittedName>
</protein>
<evidence type="ECO:0000313" key="4">
    <source>
        <dbReference type="Proteomes" id="UP000308014"/>
    </source>
</evidence>
<dbReference type="Gene3D" id="3.30.10.10">
    <property type="entry name" value="Trypsin Inhibitor V, subunit A"/>
    <property type="match status" value="1"/>
</dbReference>
<evidence type="ECO:0000313" key="2">
    <source>
        <dbReference type="EMBL" id="THW31846.1"/>
    </source>
</evidence>
<name>A0A4S8X3B2_AURPU</name>
<dbReference type="PANTHER" id="PTHR39600">
    <property type="entry name" value="PEPTIDASE INHIBITOR I78 FAMILY PROTEIN"/>
    <property type="match status" value="1"/>
</dbReference>
<dbReference type="EMBL" id="QZAJ01000562">
    <property type="protein sequence ID" value="THW08742.1"/>
    <property type="molecule type" value="Genomic_DNA"/>
</dbReference>
<evidence type="ECO:0000313" key="6">
    <source>
        <dbReference type="Proteomes" id="UP000310687"/>
    </source>
</evidence>
<dbReference type="AlphaFoldDB" id="A0A4S8X3B2"/>
<accession>A0A4S8X3B2</accession>
<sequence length="97" mass="10745">MPLVIPGMQSSGGDDKTSKWMDQLMGKKLGDNSDNVTFAKKDLPQQHRVVKGDSMMTMDHNPDRGEENDVQGHKLMVEYSLNIHVGDDGTVHKVTHG</sequence>
<dbReference type="PANTHER" id="PTHR39600:SF1">
    <property type="entry name" value="PEPTIDASE INHIBITOR I78 FAMILY PROTEIN"/>
    <property type="match status" value="1"/>
</dbReference>
<proteinExistence type="predicted"/>
<organism evidence="2 6">
    <name type="scientific">Aureobasidium pullulans</name>
    <name type="common">Black yeast</name>
    <name type="synonym">Pullularia pullulans</name>
    <dbReference type="NCBI Taxonomy" id="5580"/>
    <lineage>
        <taxon>Eukaryota</taxon>
        <taxon>Fungi</taxon>
        <taxon>Dikarya</taxon>
        <taxon>Ascomycota</taxon>
        <taxon>Pezizomycotina</taxon>
        <taxon>Dothideomycetes</taxon>
        <taxon>Dothideomycetidae</taxon>
        <taxon>Dothideales</taxon>
        <taxon>Saccotheciaceae</taxon>
        <taxon>Aureobasidium</taxon>
    </lineage>
</organism>
<dbReference type="EMBL" id="QZBS01000020">
    <property type="protein sequence ID" value="THZ77894.1"/>
    <property type="molecule type" value="Genomic_DNA"/>
</dbReference>
<evidence type="ECO:0000313" key="5">
    <source>
        <dbReference type="Proteomes" id="UP000309734"/>
    </source>
</evidence>
<dbReference type="Proteomes" id="UP000310687">
    <property type="component" value="Unassembled WGS sequence"/>
</dbReference>
<evidence type="ECO:0000313" key="3">
    <source>
        <dbReference type="EMBL" id="THZ77894.1"/>
    </source>
</evidence>
<evidence type="ECO:0000313" key="1">
    <source>
        <dbReference type="EMBL" id="THW08742.1"/>
    </source>
</evidence>
<comment type="caution">
    <text evidence="2">The sequence shown here is derived from an EMBL/GenBank/DDBJ whole genome shotgun (WGS) entry which is preliminary data.</text>
</comment>
<dbReference type="Proteomes" id="UP000309734">
    <property type="component" value="Unassembled WGS sequence"/>
</dbReference>
<dbReference type="EMBL" id="QZAL01000273">
    <property type="protein sequence ID" value="THW31846.1"/>
    <property type="molecule type" value="Genomic_DNA"/>
</dbReference>
<reference evidence="4 5" key="1">
    <citation type="submission" date="2018-10" db="EMBL/GenBank/DDBJ databases">
        <title>Fifty Aureobasidium pullulans genomes reveal a recombining polyextremotolerant generalist.</title>
        <authorList>
            <person name="Gostincar C."/>
            <person name="Turk M."/>
            <person name="Zajc J."/>
            <person name="Gunde-Cimerman N."/>
        </authorList>
    </citation>
    <scope>NUCLEOTIDE SEQUENCE [LARGE SCALE GENOMIC DNA]</scope>
    <source>
        <strain evidence="2 6">EXF-11013</strain>
        <strain evidence="1 4">EXF-11318</strain>
        <strain evidence="3 5">EXF-3519</strain>
    </source>
</reference>